<dbReference type="InterPro" id="IPR036237">
    <property type="entry name" value="Xyl_isomerase-like_sf"/>
</dbReference>
<dbReference type="InterPro" id="IPR013022">
    <property type="entry name" value="Xyl_isomerase-like_TIM-brl"/>
</dbReference>
<evidence type="ECO:0000313" key="3">
    <source>
        <dbReference type="Proteomes" id="UP000243333"/>
    </source>
</evidence>
<dbReference type="AlphaFoldDB" id="A0A1G7LQD8"/>
<organism evidence="2 3">
    <name type="scientific">Sporolituus thermophilus DSM 23256</name>
    <dbReference type="NCBI Taxonomy" id="1123285"/>
    <lineage>
        <taxon>Bacteria</taxon>
        <taxon>Bacillati</taxon>
        <taxon>Bacillota</taxon>
        <taxon>Negativicutes</taxon>
        <taxon>Selenomonadales</taxon>
        <taxon>Sporomusaceae</taxon>
        <taxon>Sporolituus</taxon>
    </lineage>
</organism>
<name>A0A1G7LQD8_9FIRM</name>
<gene>
    <name evidence="2" type="ORF">SAMN05660235_01864</name>
</gene>
<dbReference type="SUPFAM" id="SSF51658">
    <property type="entry name" value="Xylose isomerase-like"/>
    <property type="match status" value="1"/>
</dbReference>
<dbReference type="GO" id="GO:0016853">
    <property type="term" value="F:isomerase activity"/>
    <property type="evidence" value="ECO:0007669"/>
    <property type="project" value="UniProtKB-KW"/>
</dbReference>
<protein>
    <submittedName>
        <fullName evidence="2">Xylose isomerase-like TIM barrel</fullName>
    </submittedName>
</protein>
<reference evidence="3" key="1">
    <citation type="submission" date="2016-10" db="EMBL/GenBank/DDBJ databases">
        <authorList>
            <person name="Varghese N."/>
            <person name="Submissions S."/>
        </authorList>
    </citation>
    <scope>NUCLEOTIDE SEQUENCE [LARGE SCALE GENOMIC DNA]</scope>
    <source>
        <strain evidence="3">DSM 23256</strain>
    </source>
</reference>
<dbReference type="EMBL" id="FNBU01000013">
    <property type="protein sequence ID" value="SDF51732.1"/>
    <property type="molecule type" value="Genomic_DNA"/>
</dbReference>
<evidence type="ECO:0000259" key="1">
    <source>
        <dbReference type="Pfam" id="PF01261"/>
    </source>
</evidence>
<keyword evidence="2" id="KW-0413">Isomerase</keyword>
<dbReference type="STRING" id="1123285.SAMN05660235_01864"/>
<dbReference type="Gene3D" id="3.20.20.150">
    <property type="entry name" value="Divalent-metal-dependent TIM barrel enzymes"/>
    <property type="match status" value="1"/>
</dbReference>
<dbReference type="Pfam" id="PF01261">
    <property type="entry name" value="AP_endonuc_2"/>
    <property type="match status" value="1"/>
</dbReference>
<accession>A0A1G7LQD8</accession>
<evidence type="ECO:0000313" key="2">
    <source>
        <dbReference type="EMBL" id="SDF51732.1"/>
    </source>
</evidence>
<proteinExistence type="predicted"/>
<sequence length="337" mass="38739">MAVMGDKLLIQLCNLSTYEDDLRTFDRDGKILHNFLHEHDLAGLELLIDQPWEERIVPRHLIKGVHLRYWSNWLDFWLGDRQQLVLQFGNEANIVKHYGGADRAILVENYRAEIQKAIATGAEYAVLHVSNARFGELFTYDFGYSDEQVINGTIELVNAVMDGIKSNITILFENLWWPGLTLCDAKLAARLLEKVNHPYKGFMLDTGHLMNTNTALRTQQEGINYILATLKKLGELKEAIQGIHLHSSLSGKYVLRTIKTADGSFDKNRIMAHILQIDQHRPFEHPDVHRIVDYIQPRYLVHEFTFRCRAELSQYISTQQAALQGNILARGEVSWNC</sequence>
<feature type="domain" description="Xylose isomerase-like TIM barrel" evidence="1">
    <location>
        <begin position="107"/>
        <end position="283"/>
    </location>
</feature>
<keyword evidence="3" id="KW-1185">Reference proteome</keyword>
<dbReference type="Proteomes" id="UP000243333">
    <property type="component" value="Unassembled WGS sequence"/>
</dbReference>